<dbReference type="Proteomes" id="UP000232688">
    <property type="component" value="Unassembled WGS sequence"/>
</dbReference>
<evidence type="ECO:0000313" key="4">
    <source>
        <dbReference type="Proteomes" id="UP000232688"/>
    </source>
</evidence>
<dbReference type="EMBL" id="LLXJ01000475">
    <property type="protein sequence ID" value="PKC09256.1"/>
    <property type="molecule type" value="Genomic_DNA"/>
</dbReference>
<evidence type="ECO:0000313" key="5">
    <source>
        <dbReference type="Proteomes" id="UP000232722"/>
    </source>
</evidence>
<dbReference type="InterPro" id="IPR008538">
    <property type="entry name" value="Uma2"/>
</dbReference>
<dbReference type="GO" id="GO:0006302">
    <property type="term" value="P:double-strand break repair"/>
    <property type="evidence" value="ECO:0007669"/>
    <property type="project" value="UniProtKB-ARBA"/>
</dbReference>
<reference evidence="2 5" key="1">
    <citation type="submission" date="2016-04" db="EMBL/GenBank/DDBJ databases">
        <title>Genome analyses suggest a sexual origin of heterokaryosis in a supposedly ancient asexual fungus.</title>
        <authorList>
            <person name="Ropars J."/>
            <person name="Sedzielewska K."/>
            <person name="Noel J."/>
            <person name="Charron P."/>
            <person name="Farinelli L."/>
            <person name="Marton T."/>
            <person name="Kruger M."/>
            <person name="Pelin A."/>
            <person name="Brachmann A."/>
            <person name="Corradi N."/>
        </authorList>
    </citation>
    <scope>NUCLEOTIDE SEQUENCE [LARGE SCALE GENOMIC DNA]</scope>
    <source>
        <strain evidence="2 5">A5</strain>
    </source>
</reference>
<dbReference type="VEuPathDB" id="FungiDB:RhiirA1_468497"/>
<proteinExistence type="predicted"/>
<dbReference type="Proteomes" id="UP000232722">
    <property type="component" value="Unassembled WGS sequence"/>
</dbReference>
<accession>A0A2I1F2H6</accession>
<dbReference type="Pfam" id="PF05685">
    <property type="entry name" value="Uma2"/>
    <property type="match status" value="1"/>
</dbReference>
<dbReference type="InterPro" id="IPR012296">
    <property type="entry name" value="Nuclease_put_TT1808"/>
</dbReference>
<organism evidence="2 5">
    <name type="scientific">Rhizophagus irregularis</name>
    <dbReference type="NCBI Taxonomy" id="588596"/>
    <lineage>
        <taxon>Eukaryota</taxon>
        <taxon>Fungi</taxon>
        <taxon>Fungi incertae sedis</taxon>
        <taxon>Mucoromycota</taxon>
        <taxon>Glomeromycotina</taxon>
        <taxon>Glomeromycetes</taxon>
        <taxon>Glomerales</taxon>
        <taxon>Glomeraceae</taxon>
        <taxon>Rhizophagus</taxon>
    </lineage>
</organism>
<dbReference type="AlphaFoldDB" id="A0A2I1F2H6"/>
<dbReference type="PANTHER" id="PTHR34107:SF7">
    <property type="entry name" value="SLR2092 PROTEIN"/>
    <property type="match status" value="1"/>
</dbReference>
<dbReference type="SUPFAM" id="SSF52980">
    <property type="entry name" value="Restriction endonuclease-like"/>
    <property type="match status" value="1"/>
</dbReference>
<dbReference type="VEuPathDB" id="FungiDB:RhiirFUN_007127"/>
<dbReference type="CDD" id="cd06260">
    <property type="entry name" value="DUF820-like"/>
    <property type="match status" value="1"/>
</dbReference>
<reference evidence="3 4" key="4">
    <citation type="submission" date="2017-10" db="EMBL/GenBank/DDBJ databases">
        <title>Genome analyses suggest a sexual origin of heterokaryosis in a supposedly ancient asexual fungus.</title>
        <authorList>
            <person name="Corradi N."/>
            <person name="Sedzielewska K."/>
            <person name="Noel J."/>
            <person name="Charron P."/>
            <person name="Farinelli L."/>
            <person name="Marton T."/>
            <person name="Kruger M."/>
            <person name="Pelin A."/>
            <person name="Brachmann A."/>
            <person name="Corradi N."/>
        </authorList>
    </citation>
    <scope>NUCLEOTIDE SEQUENCE [LARGE SCALE GENOMIC DNA]</scope>
    <source>
        <strain evidence="3 4">A1</strain>
    </source>
</reference>
<feature type="domain" description="Putative restriction endonuclease" evidence="1">
    <location>
        <begin position="27"/>
        <end position="148"/>
    </location>
</feature>
<evidence type="ECO:0000313" key="3">
    <source>
        <dbReference type="EMBL" id="PKC60118.1"/>
    </source>
</evidence>
<comment type="caution">
    <text evidence="2">The sequence shown here is derived from an EMBL/GenBank/DDBJ whole genome shotgun (WGS) entry which is preliminary data.</text>
</comment>
<dbReference type="EMBL" id="LLXH01001199">
    <property type="protein sequence ID" value="PKC60118.1"/>
    <property type="molecule type" value="Genomic_DNA"/>
</dbReference>
<protein>
    <recommendedName>
        <fullName evidence="1">Putative restriction endonuclease domain-containing protein</fullName>
    </recommendedName>
</protein>
<evidence type="ECO:0000259" key="1">
    <source>
        <dbReference type="Pfam" id="PF05685"/>
    </source>
</evidence>
<dbReference type="PANTHER" id="PTHR34107">
    <property type="entry name" value="SLL0198 PROTEIN-RELATED"/>
    <property type="match status" value="1"/>
</dbReference>
<sequence>MSLRFFISKSNFDQFELTAHINPHFFQMNFIDGQLDIMPIENSTAQRERRIITQAGNWCNVNSNLIGSSISSQGYFTLLNGDILGPTFAVVLTARWNTLTNAQQNEEYLPVAPNFVIKLCSQSDSPQYVHNKMLRWINGGVEEGWLID</sequence>
<dbReference type="Gene3D" id="3.90.1570.10">
    <property type="entry name" value="tt1808, chain A"/>
    <property type="match status" value="1"/>
</dbReference>
<reference evidence="3 4" key="3">
    <citation type="submission" date="2017-10" db="EMBL/GenBank/DDBJ databases">
        <title>Extensive intraspecific genome diversity in a model arbuscular mycorrhizal fungus.</title>
        <authorList>
            <person name="Chen E.C.H."/>
            <person name="Morin E."/>
            <person name="Baudet D."/>
            <person name="Noel J."/>
            <person name="Ndikumana S."/>
            <person name="Charron P."/>
            <person name="St-Onge C."/>
            <person name="Giorgi J."/>
            <person name="Grigoriev I.V."/>
            <person name="Roux C."/>
            <person name="Martin F.M."/>
            <person name="Corradi N."/>
        </authorList>
    </citation>
    <scope>NUCLEOTIDE SEQUENCE [LARGE SCALE GENOMIC DNA]</scope>
    <source>
        <strain evidence="3 4">A1</strain>
    </source>
</reference>
<gene>
    <name evidence="3" type="ORF">RhiirA1_468497</name>
    <name evidence="2" type="ORF">RhiirA5_375611</name>
</gene>
<evidence type="ECO:0000313" key="2">
    <source>
        <dbReference type="EMBL" id="PKC09256.1"/>
    </source>
</evidence>
<dbReference type="OrthoDB" id="2305086at2759"/>
<name>A0A2I1F2H6_9GLOM</name>
<dbReference type="VEuPathDB" id="FungiDB:FUN_018588"/>
<reference evidence="2 5" key="2">
    <citation type="submission" date="2017-09" db="EMBL/GenBank/DDBJ databases">
        <title>Extensive intraspecific genome diversity in a model arbuscular mycorrhizal fungus.</title>
        <authorList>
            <person name="Chen E.C."/>
            <person name="Morin E."/>
            <person name="Beaudet D."/>
            <person name="Noel J."/>
            <person name="Ndikumana S."/>
            <person name="Charron P."/>
            <person name="St-Onge C."/>
            <person name="Giorgi J."/>
            <person name="Grigoriev I.V."/>
            <person name="Roux C."/>
            <person name="Martin F.M."/>
            <person name="Corradi N."/>
        </authorList>
    </citation>
    <scope>NUCLEOTIDE SEQUENCE [LARGE SCALE GENOMIC DNA]</scope>
    <source>
        <strain evidence="2 5">A5</strain>
    </source>
</reference>
<dbReference type="InterPro" id="IPR011335">
    <property type="entry name" value="Restrct_endonuc-II-like"/>
</dbReference>